<sequence length="502" mass="57918">MASSSSTTNIVDEHCFRALFNQNLFEEIVCRKKVTPEVSFDLEDEELLIQEFYANAVQTDEEIEQAGQHPYNSYVRGVEVDLSPENIRRVLRFKEQTPEAETNYATRQRTNQRLDEVLPDLCIPGATWKLGSGQPTQPIQLRRAELTPLARGWHEFIIHSIIPTGNRSEITIARAILIHSIIKGEDVSAEELIADIIAVIAQGMQGKGKLAFPSTIYKLCKDAQVPLHEFRRTELIPQDKLITSRLMETTRLGRNVQVQQQQNEEEEDQPMPQFEGGNEEGHDQGQHQHFEQQFQQPEAGFQQNFWEQQQQGFHLINEKLAGMQLIQQQFFENMQNTQAQYLEELKTVKARQDELWNNANKFHHQIRKEQDMNTREVQEVKKFQVNQTLMGFRKEAVERLEQTMGVQQREMTEIKKQLKEWTRHASSRDAYCCWAHQQVNPNLTEIPIYQISDLIQANAEKGRHIFHGALKSHLVAGSSSQPPPLQAAPPQPTDEQMADPKN</sequence>
<organism evidence="3 4">
    <name type="scientific">Stylosanthes scabra</name>
    <dbReference type="NCBI Taxonomy" id="79078"/>
    <lineage>
        <taxon>Eukaryota</taxon>
        <taxon>Viridiplantae</taxon>
        <taxon>Streptophyta</taxon>
        <taxon>Embryophyta</taxon>
        <taxon>Tracheophyta</taxon>
        <taxon>Spermatophyta</taxon>
        <taxon>Magnoliopsida</taxon>
        <taxon>eudicotyledons</taxon>
        <taxon>Gunneridae</taxon>
        <taxon>Pentapetalae</taxon>
        <taxon>rosids</taxon>
        <taxon>fabids</taxon>
        <taxon>Fabales</taxon>
        <taxon>Fabaceae</taxon>
        <taxon>Papilionoideae</taxon>
        <taxon>50 kb inversion clade</taxon>
        <taxon>dalbergioids sensu lato</taxon>
        <taxon>Dalbergieae</taxon>
        <taxon>Pterocarpus clade</taxon>
        <taxon>Stylosanthes</taxon>
    </lineage>
</organism>
<accession>A0ABU6SW04</accession>
<gene>
    <name evidence="3" type="ORF">PIB30_095125</name>
</gene>
<proteinExistence type="predicted"/>
<evidence type="ECO:0000313" key="4">
    <source>
        <dbReference type="Proteomes" id="UP001341840"/>
    </source>
</evidence>
<dbReference type="Proteomes" id="UP001341840">
    <property type="component" value="Unassembled WGS sequence"/>
</dbReference>
<comment type="caution">
    <text evidence="3">The sequence shown here is derived from an EMBL/GenBank/DDBJ whole genome shotgun (WGS) entry which is preliminary data.</text>
</comment>
<evidence type="ECO:0000313" key="3">
    <source>
        <dbReference type="EMBL" id="MED6140632.1"/>
    </source>
</evidence>
<dbReference type="EMBL" id="JASCZI010062566">
    <property type="protein sequence ID" value="MED6140632.1"/>
    <property type="molecule type" value="Genomic_DNA"/>
</dbReference>
<evidence type="ECO:0000259" key="2">
    <source>
        <dbReference type="Pfam" id="PF20167"/>
    </source>
</evidence>
<evidence type="ECO:0000256" key="1">
    <source>
        <dbReference type="SAM" id="MobiDB-lite"/>
    </source>
</evidence>
<feature type="region of interest" description="Disordered" evidence="1">
    <location>
        <begin position="475"/>
        <end position="502"/>
    </location>
</feature>
<feature type="domain" description="Putative plant transposon protein" evidence="2">
    <location>
        <begin position="48"/>
        <end position="226"/>
    </location>
</feature>
<feature type="region of interest" description="Disordered" evidence="1">
    <location>
        <begin position="257"/>
        <end position="290"/>
    </location>
</feature>
<feature type="compositionally biased region" description="Pro residues" evidence="1">
    <location>
        <begin position="481"/>
        <end position="492"/>
    </location>
</feature>
<feature type="compositionally biased region" description="Basic and acidic residues" evidence="1">
    <location>
        <begin position="279"/>
        <end position="290"/>
    </location>
</feature>
<name>A0ABU6SW04_9FABA</name>
<keyword evidence="4" id="KW-1185">Reference proteome</keyword>
<dbReference type="InterPro" id="IPR046796">
    <property type="entry name" value="Transposase_32_dom"/>
</dbReference>
<reference evidence="3 4" key="1">
    <citation type="journal article" date="2023" name="Plants (Basel)">
        <title>Bridging the Gap: Combining Genomics and Transcriptomics Approaches to Understand Stylosanthes scabra, an Orphan Legume from the Brazilian Caatinga.</title>
        <authorList>
            <person name="Ferreira-Neto J.R.C."/>
            <person name="da Silva M.D."/>
            <person name="Binneck E."/>
            <person name="de Melo N.F."/>
            <person name="da Silva R.H."/>
            <person name="de Melo A.L.T.M."/>
            <person name="Pandolfi V."/>
            <person name="Bustamante F.O."/>
            <person name="Brasileiro-Vidal A.C."/>
            <person name="Benko-Iseppon A.M."/>
        </authorList>
    </citation>
    <scope>NUCLEOTIDE SEQUENCE [LARGE SCALE GENOMIC DNA]</scope>
    <source>
        <tissue evidence="3">Leaves</tissue>
    </source>
</reference>
<dbReference type="Pfam" id="PF20167">
    <property type="entry name" value="Transposase_32"/>
    <property type="match status" value="1"/>
</dbReference>
<protein>
    <recommendedName>
        <fullName evidence="2">Putative plant transposon protein domain-containing protein</fullName>
    </recommendedName>
</protein>